<gene>
    <name evidence="1" type="ORF">DSAG12_01391</name>
</gene>
<sequence length="139" mass="16138">MVDYESRKLANCFIQPFSQKIQIPSEIFDEIQPIGKNLVAVIPGESKKLTFFLTNADKVLFIKLILDKSSLNEVFFTSLRETMIELKMENLFSTGVCFKEEICVWEGVFEFDQGNFDEIQEKFSKVTHVKTAKFEKLHI</sequence>
<dbReference type="EMBL" id="CP042905">
    <property type="protein sequence ID" value="QEE15565.1"/>
    <property type="molecule type" value="Genomic_DNA"/>
</dbReference>
<dbReference type="AlphaFoldDB" id="A0A5B9D9A1"/>
<name>A0A5B9D9A1_9ARCH</name>
<keyword evidence="2" id="KW-1185">Reference proteome</keyword>
<organism evidence="1 2">
    <name type="scientific">Promethearchaeum syntrophicum</name>
    <dbReference type="NCBI Taxonomy" id="2594042"/>
    <lineage>
        <taxon>Archaea</taxon>
        <taxon>Promethearchaeati</taxon>
        <taxon>Promethearchaeota</taxon>
        <taxon>Promethearchaeia</taxon>
        <taxon>Promethearchaeales</taxon>
        <taxon>Promethearchaeaceae</taxon>
        <taxon>Promethearchaeum</taxon>
    </lineage>
</organism>
<proteinExistence type="predicted"/>
<dbReference type="Proteomes" id="UP000321408">
    <property type="component" value="Chromosome"/>
</dbReference>
<accession>A0A5B9D9A1</accession>
<dbReference type="KEGG" id="psyt:DSAG12_01391"/>
<reference evidence="1 2" key="2">
    <citation type="journal article" date="2024" name="Int. J. Syst. Evol. Microbiol.">
        <title>Promethearchaeum syntrophicum gen. nov., sp. nov., an anaerobic, obligately syntrophic archaeon, the first isolate of the lineage 'Asgard' archaea, and proposal of the new archaeal phylum Promethearchaeota phyl. nov. and kingdom Promethearchaeati regn. nov.</title>
        <authorList>
            <person name="Imachi H."/>
            <person name="Nobu M.K."/>
            <person name="Kato S."/>
            <person name="Takaki Y."/>
            <person name="Miyazaki M."/>
            <person name="Miyata M."/>
            <person name="Ogawara M."/>
            <person name="Saito Y."/>
            <person name="Sakai S."/>
            <person name="Tahara Y.O."/>
            <person name="Takano Y."/>
            <person name="Tasumi E."/>
            <person name="Uematsu K."/>
            <person name="Yoshimura T."/>
            <person name="Itoh T."/>
            <person name="Ohkuma M."/>
            <person name="Takai K."/>
        </authorList>
    </citation>
    <scope>NUCLEOTIDE SEQUENCE [LARGE SCALE GENOMIC DNA]</scope>
    <source>
        <strain evidence="1 2">MK-D1</strain>
    </source>
</reference>
<protein>
    <submittedName>
        <fullName evidence="1">Uncharacterized protein</fullName>
    </submittedName>
</protein>
<dbReference type="GeneID" id="41329385"/>
<evidence type="ECO:0000313" key="2">
    <source>
        <dbReference type="Proteomes" id="UP000321408"/>
    </source>
</evidence>
<reference evidence="1 2" key="1">
    <citation type="journal article" date="2020" name="Nature">
        <title>Isolation of an archaeon at the prokaryote-eukaryote interface.</title>
        <authorList>
            <person name="Imachi H."/>
            <person name="Nobu M.K."/>
            <person name="Nakahara N."/>
            <person name="Morono Y."/>
            <person name="Ogawara M."/>
            <person name="Takaki Y."/>
            <person name="Takano Y."/>
            <person name="Uematsu K."/>
            <person name="Ikuta T."/>
            <person name="Ito M."/>
            <person name="Matsui Y."/>
            <person name="Miyazaki M."/>
            <person name="Murata K."/>
            <person name="Saito Y."/>
            <person name="Sakai S."/>
            <person name="Song C."/>
            <person name="Tasumi E."/>
            <person name="Yamanaka Y."/>
            <person name="Yamaguchi T."/>
            <person name="Kamagata Y."/>
            <person name="Tamaki H."/>
            <person name="Takai K."/>
        </authorList>
    </citation>
    <scope>NUCLEOTIDE SEQUENCE [LARGE SCALE GENOMIC DNA]</scope>
    <source>
        <strain evidence="1 2">MK-D1</strain>
    </source>
</reference>
<dbReference type="RefSeq" id="WP_147662471.1">
    <property type="nucleotide sequence ID" value="NZ_CP042905.2"/>
</dbReference>
<evidence type="ECO:0000313" key="1">
    <source>
        <dbReference type="EMBL" id="QEE15565.1"/>
    </source>
</evidence>